<dbReference type="AlphaFoldDB" id="A0A0R1JXM5"/>
<evidence type="ECO:0000313" key="16">
    <source>
        <dbReference type="Proteomes" id="UP000051162"/>
    </source>
</evidence>
<keyword evidence="10 13" id="KW-0472">Membrane</keyword>
<dbReference type="InterPro" id="IPR027359">
    <property type="entry name" value="Volt_channel_dom_sf"/>
</dbReference>
<evidence type="ECO:0000259" key="14">
    <source>
        <dbReference type="Pfam" id="PF00520"/>
    </source>
</evidence>
<comment type="caution">
    <text evidence="15">The sequence shown here is derived from an EMBL/GenBank/DDBJ whole genome shotgun (WGS) entry which is preliminary data.</text>
</comment>
<dbReference type="InterPro" id="IPR005821">
    <property type="entry name" value="Ion_trans_dom"/>
</dbReference>
<keyword evidence="12" id="KW-0175">Coiled coil</keyword>
<dbReference type="InterPro" id="IPR028325">
    <property type="entry name" value="VG_K_chnl"/>
</dbReference>
<evidence type="ECO:0000256" key="11">
    <source>
        <dbReference type="ARBA" id="ARBA00023303"/>
    </source>
</evidence>
<feature type="transmembrane region" description="Helical" evidence="13">
    <location>
        <begin position="128"/>
        <end position="150"/>
    </location>
</feature>
<sequence length="251" mass="28823">MQWQRWHHEYRVTVVILALVSIALVILQLAGVVDLDRGPWAWVDAGILAFFTVDYLVRFWRAPAKWAFFRHNIFDLLAIIPFSAIFSFFRLARLTRIFRLTQFFRLIRLVGFVGKLRGQLRGFFHTNGFGYLVWTSLIIILLSASLYTYAEQVSWGQALWWAITTTTTVGYGDVTPHTVVGKWAAAMLMLVGIGFIGSLTSTITTYFSQRHTTSDYQKLEQHLTTIEQENAALKQDLAEIKRALQQKNQGN</sequence>
<keyword evidence="16" id="KW-1185">Reference proteome</keyword>
<dbReference type="PANTHER" id="PTHR11537:SF254">
    <property type="entry name" value="POTASSIUM VOLTAGE-GATED CHANNEL PROTEIN SHAB"/>
    <property type="match status" value="1"/>
</dbReference>
<evidence type="ECO:0000313" key="15">
    <source>
        <dbReference type="EMBL" id="KRK75957.1"/>
    </source>
</evidence>
<dbReference type="GO" id="GO:0005249">
    <property type="term" value="F:voltage-gated potassium channel activity"/>
    <property type="evidence" value="ECO:0007669"/>
    <property type="project" value="InterPro"/>
</dbReference>
<evidence type="ECO:0000256" key="13">
    <source>
        <dbReference type="SAM" id="Phobius"/>
    </source>
</evidence>
<dbReference type="EMBL" id="AZDT01000028">
    <property type="protein sequence ID" value="KRK75957.1"/>
    <property type="molecule type" value="Genomic_DNA"/>
</dbReference>
<keyword evidence="9" id="KW-0406">Ion transport</keyword>
<accession>A0A0R1JXM5</accession>
<dbReference type="Pfam" id="PF00520">
    <property type="entry name" value="Ion_trans"/>
    <property type="match status" value="1"/>
</dbReference>
<keyword evidence="5" id="KW-0631">Potassium channel</keyword>
<feature type="transmembrane region" description="Helical" evidence="13">
    <location>
        <begin position="183"/>
        <end position="207"/>
    </location>
</feature>
<keyword evidence="2" id="KW-0813">Transport</keyword>
<comment type="subcellular location">
    <subcellularLocation>
        <location evidence="1">Membrane</location>
        <topology evidence="1">Multi-pass membrane protein</topology>
    </subcellularLocation>
</comment>
<dbReference type="PATRIC" id="fig|1423773.3.peg.1818"/>
<keyword evidence="7" id="KW-0630">Potassium</keyword>
<reference evidence="15 16" key="1">
    <citation type="journal article" date="2015" name="Genome Announc.">
        <title>Expanding the biotechnology potential of lactobacilli through comparative genomics of 213 strains and associated genera.</title>
        <authorList>
            <person name="Sun Z."/>
            <person name="Harris H.M."/>
            <person name="McCann A."/>
            <person name="Guo C."/>
            <person name="Argimon S."/>
            <person name="Zhang W."/>
            <person name="Yang X."/>
            <person name="Jeffery I.B."/>
            <person name="Cooney J.C."/>
            <person name="Kagawa T.F."/>
            <person name="Liu W."/>
            <person name="Song Y."/>
            <person name="Salvetti E."/>
            <person name="Wrobel A."/>
            <person name="Rasinkangas P."/>
            <person name="Parkhill J."/>
            <person name="Rea M.C."/>
            <person name="O'Sullivan O."/>
            <person name="Ritari J."/>
            <person name="Douillard F.P."/>
            <person name="Paul Ross R."/>
            <person name="Yang R."/>
            <person name="Briner A.E."/>
            <person name="Felis G.E."/>
            <person name="de Vos W.M."/>
            <person name="Barrangou R."/>
            <person name="Klaenhammer T.R."/>
            <person name="Caufield P.W."/>
            <person name="Cui Y."/>
            <person name="Zhang H."/>
            <person name="O'Toole P.W."/>
        </authorList>
    </citation>
    <scope>NUCLEOTIDE SEQUENCE [LARGE SCALE GENOMIC DNA]</scope>
    <source>
        <strain evidence="15 16">DSM 19117</strain>
    </source>
</reference>
<feature type="domain" description="Ion transport" evidence="14">
    <location>
        <begin position="12"/>
        <end position="209"/>
    </location>
</feature>
<evidence type="ECO:0000256" key="10">
    <source>
        <dbReference type="ARBA" id="ARBA00023136"/>
    </source>
</evidence>
<evidence type="ECO:0000256" key="2">
    <source>
        <dbReference type="ARBA" id="ARBA00022448"/>
    </source>
</evidence>
<protein>
    <submittedName>
        <fullName evidence="15">Ion transporter</fullName>
    </submittedName>
</protein>
<feature type="coiled-coil region" evidence="12">
    <location>
        <begin position="216"/>
        <end position="250"/>
    </location>
</feature>
<keyword evidence="11" id="KW-0407">Ion channel</keyword>
<evidence type="ECO:0000256" key="9">
    <source>
        <dbReference type="ARBA" id="ARBA00023065"/>
    </source>
</evidence>
<dbReference type="GO" id="GO:0001508">
    <property type="term" value="P:action potential"/>
    <property type="evidence" value="ECO:0007669"/>
    <property type="project" value="TreeGrafter"/>
</dbReference>
<feature type="transmembrane region" description="Helical" evidence="13">
    <location>
        <begin position="12"/>
        <end position="33"/>
    </location>
</feature>
<evidence type="ECO:0000256" key="12">
    <source>
        <dbReference type="SAM" id="Coils"/>
    </source>
</evidence>
<name>A0A0R1JXM5_9LACO</name>
<proteinExistence type="predicted"/>
<gene>
    <name evidence="15" type="ORF">FD30_GL001773</name>
</gene>
<evidence type="ECO:0000256" key="8">
    <source>
        <dbReference type="ARBA" id="ARBA00022989"/>
    </source>
</evidence>
<evidence type="ECO:0000256" key="6">
    <source>
        <dbReference type="ARBA" id="ARBA00022882"/>
    </source>
</evidence>
<evidence type="ECO:0000256" key="7">
    <source>
        <dbReference type="ARBA" id="ARBA00022958"/>
    </source>
</evidence>
<dbReference type="RefSeq" id="WP_225426485.1">
    <property type="nucleotide sequence ID" value="NZ_AZDT01000028.1"/>
</dbReference>
<dbReference type="PANTHER" id="PTHR11537">
    <property type="entry name" value="VOLTAGE-GATED POTASSIUM CHANNEL"/>
    <property type="match status" value="1"/>
</dbReference>
<dbReference type="Gene3D" id="1.20.120.350">
    <property type="entry name" value="Voltage-gated potassium channels. Chain C"/>
    <property type="match status" value="1"/>
</dbReference>
<dbReference type="GeneID" id="84782733"/>
<evidence type="ECO:0000256" key="3">
    <source>
        <dbReference type="ARBA" id="ARBA00022538"/>
    </source>
</evidence>
<keyword evidence="8 13" id="KW-1133">Transmembrane helix</keyword>
<keyword evidence="4 13" id="KW-0812">Transmembrane</keyword>
<dbReference type="GO" id="GO:0008076">
    <property type="term" value="C:voltage-gated potassium channel complex"/>
    <property type="evidence" value="ECO:0007669"/>
    <property type="project" value="InterPro"/>
</dbReference>
<dbReference type="Proteomes" id="UP000051162">
    <property type="component" value="Unassembled WGS sequence"/>
</dbReference>
<evidence type="ECO:0000256" key="1">
    <source>
        <dbReference type="ARBA" id="ARBA00004141"/>
    </source>
</evidence>
<keyword evidence="3" id="KW-0633">Potassium transport</keyword>
<keyword evidence="6" id="KW-0851">Voltage-gated channel</keyword>
<evidence type="ECO:0000256" key="5">
    <source>
        <dbReference type="ARBA" id="ARBA00022826"/>
    </source>
</evidence>
<dbReference type="PRINTS" id="PR00169">
    <property type="entry name" value="KCHANNEL"/>
</dbReference>
<dbReference type="SUPFAM" id="SSF81324">
    <property type="entry name" value="Voltage-gated potassium channels"/>
    <property type="match status" value="1"/>
</dbReference>
<dbReference type="STRING" id="1423773.FD30_GL001773"/>
<feature type="transmembrane region" description="Helical" evidence="13">
    <location>
        <begin position="72"/>
        <end position="91"/>
    </location>
</feature>
<evidence type="ECO:0000256" key="4">
    <source>
        <dbReference type="ARBA" id="ARBA00022692"/>
    </source>
</evidence>
<dbReference type="Gene3D" id="1.10.287.70">
    <property type="match status" value="1"/>
</dbReference>
<organism evidence="15 16">
    <name type="scientific">Levilactobacillus namurensis DSM 19117</name>
    <dbReference type="NCBI Taxonomy" id="1423773"/>
    <lineage>
        <taxon>Bacteria</taxon>
        <taxon>Bacillati</taxon>
        <taxon>Bacillota</taxon>
        <taxon>Bacilli</taxon>
        <taxon>Lactobacillales</taxon>
        <taxon>Lactobacillaceae</taxon>
        <taxon>Levilactobacillus</taxon>
    </lineage>
</organism>